<feature type="compositionally biased region" description="Basic and acidic residues" evidence="1">
    <location>
        <begin position="68"/>
        <end position="77"/>
    </location>
</feature>
<dbReference type="VEuPathDB" id="FungiDB:ASPNIDRAFT2_38199"/>
<sequence length="264" mass="29511">MAPSEYSTPGGGGKLKLKGSKTSNGRIEKKKKKSSKKGNAEENEQQKQQEQQQLTTTTTSATASGAEEEPRADEHESSSAGTGKTEAERKYEEMRKKRLQERLKREGVKTHKERVEELNKYLSRLSEHHDMYVCFFPTPPLLPLLQLLVGRKLDRAKRSVLPRGTDRWLSYHFVSGSLCTSRSSGWVLLLLGKEGGGKWEGVEIFLFSVAGILGVRLVSTYGSSGLLVGEVVRVFGLLSYDACYVLHAQWSEQRDSYLSLQLRG</sequence>
<reference evidence="2 3" key="1">
    <citation type="journal article" date="2011" name="Genome Res.">
        <title>Comparative genomics of citric-acid-producing Aspergillus niger ATCC 1015 versus enzyme-producing CBS 513.88.</title>
        <authorList>
            <person name="Andersen M.R."/>
            <person name="Salazar M.P."/>
            <person name="Schaap P.J."/>
            <person name="van de Vondervoort P.J."/>
            <person name="Culley D."/>
            <person name="Thykaer J."/>
            <person name="Frisvad J.C."/>
            <person name="Nielsen K.F."/>
            <person name="Albang R."/>
            <person name="Albermann K."/>
            <person name="Berka R.M."/>
            <person name="Braus G.H."/>
            <person name="Braus-Stromeyer S.A."/>
            <person name="Corrochano L.M."/>
            <person name="Dai Z."/>
            <person name="van Dijck P.W."/>
            <person name="Hofmann G."/>
            <person name="Lasure L.L."/>
            <person name="Magnuson J.K."/>
            <person name="Menke H."/>
            <person name="Meijer M."/>
            <person name="Meijer S.L."/>
            <person name="Nielsen J.B."/>
            <person name="Nielsen M.L."/>
            <person name="van Ooyen A.J."/>
            <person name="Pel H.J."/>
            <person name="Poulsen L."/>
            <person name="Samson R.A."/>
            <person name="Stam H."/>
            <person name="Tsang A."/>
            <person name="van den Brink J.M."/>
            <person name="Atkins A."/>
            <person name="Aerts A."/>
            <person name="Shapiro H."/>
            <person name="Pangilinan J."/>
            <person name="Salamov A."/>
            <person name="Lou Y."/>
            <person name="Lindquist E."/>
            <person name="Lucas S."/>
            <person name="Grimwood J."/>
            <person name="Grigoriev I.V."/>
            <person name="Kubicek C.P."/>
            <person name="Martinez D."/>
            <person name="van Peij N.N."/>
            <person name="Roubos J.A."/>
            <person name="Nielsen J."/>
            <person name="Baker S.E."/>
        </authorList>
    </citation>
    <scope>NUCLEOTIDE SEQUENCE [LARGE SCALE GENOMIC DNA]</scope>
    <source>
        <strain evidence="3">ATCC 1015 / CBS 113.46 / FGSC A1144 / LSHB Ac4 / NCTC 3858a / NRRL 328 / USDA 3528.7</strain>
    </source>
</reference>
<name>G3YHK2_ASPNA</name>
<comment type="caution">
    <text evidence="2">The sequence shown here is derived from an EMBL/GenBank/DDBJ whole genome shotgun (WGS) entry which is preliminary data.</text>
</comment>
<dbReference type="PANTHER" id="PTHR13282">
    <property type="entry name" value="PROTEIN FAM32A"/>
    <property type="match status" value="1"/>
</dbReference>
<organism evidence="2 3">
    <name type="scientific">Aspergillus niger (strain ATCC 1015 / CBS 113.46 / FGSC A1144 / LSHB Ac4 / NCTC 3858a / NRRL 328 / USDA 3528.7)</name>
    <dbReference type="NCBI Taxonomy" id="380704"/>
    <lineage>
        <taxon>Eukaryota</taxon>
        <taxon>Fungi</taxon>
        <taxon>Dikarya</taxon>
        <taxon>Ascomycota</taxon>
        <taxon>Pezizomycotina</taxon>
        <taxon>Eurotiomycetes</taxon>
        <taxon>Eurotiomycetidae</taxon>
        <taxon>Eurotiales</taxon>
        <taxon>Aspergillaceae</taxon>
        <taxon>Aspergillus</taxon>
        <taxon>Aspergillus subgen. Circumdati</taxon>
    </lineage>
</organism>
<dbReference type="PANTHER" id="PTHR13282:SF6">
    <property type="entry name" value="PROTEIN FAM32A"/>
    <property type="match status" value="1"/>
</dbReference>
<gene>
    <name evidence="2" type="ORF">ASPNIDRAFT_38199</name>
</gene>
<proteinExistence type="predicted"/>
<dbReference type="AlphaFoldDB" id="G3YHK2"/>
<evidence type="ECO:0000313" key="2">
    <source>
        <dbReference type="EMBL" id="EHA18199.1"/>
    </source>
</evidence>
<feature type="compositionally biased region" description="Basic and acidic residues" evidence="1">
    <location>
        <begin position="85"/>
        <end position="108"/>
    </location>
</feature>
<dbReference type="HOGENOM" id="CLU_1053666_0_0_1"/>
<dbReference type="Pfam" id="PF08555">
    <property type="entry name" value="FAM32A"/>
    <property type="match status" value="1"/>
</dbReference>
<dbReference type="GO" id="GO:0005730">
    <property type="term" value="C:nucleolus"/>
    <property type="evidence" value="ECO:0007669"/>
    <property type="project" value="TreeGrafter"/>
</dbReference>
<evidence type="ECO:0000313" key="3">
    <source>
        <dbReference type="Proteomes" id="UP000009038"/>
    </source>
</evidence>
<accession>G3YHK2</accession>
<dbReference type="STRING" id="380704.G3YHK2"/>
<feature type="region of interest" description="Disordered" evidence="1">
    <location>
        <begin position="1"/>
        <end position="108"/>
    </location>
</feature>
<protein>
    <recommendedName>
        <fullName evidence="4">DUF1754-domain-containing protein</fullName>
    </recommendedName>
</protein>
<evidence type="ECO:0008006" key="4">
    <source>
        <dbReference type="Google" id="ProtNLM"/>
    </source>
</evidence>
<evidence type="ECO:0000256" key="1">
    <source>
        <dbReference type="SAM" id="MobiDB-lite"/>
    </source>
</evidence>
<dbReference type="OrthoDB" id="205403at2759"/>
<dbReference type="Proteomes" id="UP000009038">
    <property type="component" value="Unassembled WGS sequence"/>
</dbReference>
<dbReference type="EMBL" id="ACJE01000021">
    <property type="protein sequence ID" value="EHA18199.1"/>
    <property type="molecule type" value="Genomic_DNA"/>
</dbReference>
<feature type="compositionally biased region" description="Low complexity" evidence="1">
    <location>
        <begin position="48"/>
        <end position="65"/>
    </location>
</feature>
<feature type="compositionally biased region" description="Basic and acidic residues" evidence="1">
    <location>
        <begin position="38"/>
        <end position="47"/>
    </location>
</feature>
<dbReference type="InterPro" id="IPR013865">
    <property type="entry name" value="FAM32A"/>
</dbReference>